<feature type="chain" id="PRO_5015785613" description="PLD phosphodiesterase domain-containing protein" evidence="2">
    <location>
        <begin position="29"/>
        <end position="475"/>
    </location>
</feature>
<evidence type="ECO:0000256" key="2">
    <source>
        <dbReference type="SAM" id="SignalP"/>
    </source>
</evidence>
<dbReference type="OrthoDB" id="1923775at2759"/>
<sequence length="475" mass="54183">MQVQRYLAMFSAVLLWLGLLTLITCNTANRQFLHENDEFVATKNVDSDTLYFESARKDKGLKEAANNNCTISIVESIPQNLTYKPDEYIHPSTYSGLKALLELAKESVHIASYYWTLRGKDVDFYDETADEGEDIFNTLMDLGMSKKISIKIVQNEENNDTALLAEKAFAEVQTLNVTRLLNSGILHTKFWVIDGQHFYIGSANLDWRSLTQVKELGVLVWNCSCLAKDVEKLFDVYWYLSKPDSSIPPVWPPNYATSINMSNPAVVSLNNTKARIYISSSPPQFCAPGRTKDLEAITHVIEQAELFINIAVMDYLPVRLYSDPGYWSTIDDALRQAASSSRFNITVRLLASKWNHTMHDMYAYLCSLAVLRSALRISVKLFEVPVYSEDQEKIPYSRVNHNKYMVTDKHAYIGDYFITTAGVAVVVDQPQYNTTRGNLRKQLEDVFMRDWHSPYSHFVNCSHCPHLEQDGHAEL</sequence>
<dbReference type="AlphaFoldDB" id="A0A2T7NXY2"/>
<evidence type="ECO:0000313" key="4">
    <source>
        <dbReference type="EMBL" id="PVD26021.1"/>
    </source>
</evidence>
<dbReference type="Pfam" id="PF13918">
    <property type="entry name" value="PLDc_3"/>
    <property type="match status" value="1"/>
</dbReference>
<dbReference type="Proteomes" id="UP000245119">
    <property type="component" value="Linkage Group LG8"/>
</dbReference>
<comment type="similarity">
    <text evidence="1">Belongs to the phospholipase D family.</text>
</comment>
<dbReference type="SMART" id="SM00155">
    <property type="entry name" value="PLDc"/>
    <property type="match status" value="2"/>
</dbReference>
<keyword evidence="5" id="KW-1185">Reference proteome</keyword>
<dbReference type="PROSITE" id="PS50035">
    <property type="entry name" value="PLD"/>
    <property type="match status" value="1"/>
</dbReference>
<dbReference type="InterPro" id="IPR032803">
    <property type="entry name" value="PLDc_3"/>
</dbReference>
<dbReference type="CDD" id="cd09106">
    <property type="entry name" value="PLDc_vPLD3_4_5_like_1"/>
    <property type="match status" value="1"/>
</dbReference>
<protein>
    <recommendedName>
        <fullName evidence="3">PLD phosphodiesterase domain-containing protein</fullName>
    </recommendedName>
</protein>
<organism evidence="4 5">
    <name type="scientific">Pomacea canaliculata</name>
    <name type="common">Golden apple snail</name>
    <dbReference type="NCBI Taxonomy" id="400727"/>
    <lineage>
        <taxon>Eukaryota</taxon>
        <taxon>Metazoa</taxon>
        <taxon>Spiralia</taxon>
        <taxon>Lophotrochozoa</taxon>
        <taxon>Mollusca</taxon>
        <taxon>Gastropoda</taxon>
        <taxon>Caenogastropoda</taxon>
        <taxon>Architaenioglossa</taxon>
        <taxon>Ampullarioidea</taxon>
        <taxon>Ampullariidae</taxon>
        <taxon>Pomacea</taxon>
    </lineage>
</organism>
<comment type="caution">
    <text evidence="4">The sequence shown here is derived from an EMBL/GenBank/DDBJ whole genome shotgun (WGS) entry which is preliminary data.</text>
</comment>
<dbReference type="Gene3D" id="3.30.870.10">
    <property type="entry name" value="Endonuclease Chain A"/>
    <property type="match status" value="2"/>
</dbReference>
<dbReference type="PANTHER" id="PTHR10185">
    <property type="entry name" value="PHOSPHOLIPASE D - RELATED"/>
    <property type="match status" value="1"/>
</dbReference>
<accession>A0A2T7NXY2</accession>
<feature type="domain" description="PLD phosphodiesterase" evidence="3">
    <location>
        <begin position="182"/>
        <end position="209"/>
    </location>
</feature>
<dbReference type="InterPro" id="IPR001736">
    <property type="entry name" value="PLipase_D/transphosphatidylase"/>
</dbReference>
<feature type="signal peptide" evidence="2">
    <location>
        <begin position="1"/>
        <end position="28"/>
    </location>
</feature>
<dbReference type="InterPro" id="IPR050874">
    <property type="entry name" value="Diverse_PLD-related"/>
</dbReference>
<dbReference type="SUPFAM" id="SSF56024">
    <property type="entry name" value="Phospholipase D/nuclease"/>
    <property type="match status" value="2"/>
</dbReference>
<dbReference type="STRING" id="400727.A0A2T7NXY2"/>
<dbReference type="PANTHER" id="PTHR10185:SF17">
    <property type="entry name" value="GM01519P-RELATED"/>
    <property type="match status" value="1"/>
</dbReference>
<evidence type="ECO:0000256" key="1">
    <source>
        <dbReference type="ARBA" id="ARBA00008664"/>
    </source>
</evidence>
<dbReference type="EMBL" id="PZQS01000008">
    <property type="protein sequence ID" value="PVD26021.1"/>
    <property type="molecule type" value="Genomic_DNA"/>
</dbReference>
<dbReference type="CDD" id="cd09107">
    <property type="entry name" value="PLDc_vPLD3_4_5_like_2"/>
    <property type="match status" value="1"/>
</dbReference>
<gene>
    <name evidence="4" type="ORF">C0Q70_13689</name>
</gene>
<name>A0A2T7NXY2_POMCA</name>
<keyword evidence="2" id="KW-0732">Signal</keyword>
<proteinExistence type="inferred from homology"/>
<dbReference type="GO" id="GO:0003824">
    <property type="term" value="F:catalytic activity"/>
    <property type="evidence" value="ECO:0007669"/>
    <property type="project" value="InterPro"/>
</dbReference>
<evidence type="ECO:0000313" key="5">
    <source>
        <dbReference type="Proteomes" id="UP000245119"/>
    </source>
</evidence>
<reference evidence="4 5" key="1">
    <citation type="submission" date="2018-04" db="EMBL/GenBank/DDBJ databases">
        <title>The genome of golden apple snail Pomacea canaliculata provides insight into stress tolerance and invasive adaptation.</title>
        <authorList>
            <person name="Liu C."/>
            <person name="Liu B."/>
            <person name="Ren Y."/>
            <person name="Zhang Y."/>
            <person name="Wang H."/>
            <person name="Li S."/>
            <person name="Jiang F."/>
            <person name="Yin L."/>
            <person name="Zhang G."/>
            <person name="Qian W."/>
            <person name="Fan W."/>
        </authorList>
    </citation>
    <scope>NUCLEOTIDE SEQUENCE [LARGE SCALE GENOMIC DNA]</scope>
    <source>
        <strain evidence="4">SZHN2017</strain>
        <tissue evidence="4">Muscle</tissue>
    </source>
</reference>
<evidence type="ECO:0000259" key="3">
    <source>
        <dbReference type="PROSITE" id="PS50035"/>
    </source>
</evidence>